<evidence type="ECO:0000313" key="3">
    <source>
        <dbReference type="EMBL" id="WCG38408.1"/>
    </source>
</evidence>
<reference evidence="3" key="1">
    <citation type="submission" date="2023-01" db="EMBL/GenBank/DDBJ databases">
        <title>Oxazolidinone resistance genes in florfenicol resistant enterococci from beef cattle and veal calves at slaughter.</title>
        <authorList>
            <person name="Biggel M."/>
        </authorList>
    </citation>
    <scope>NUCLEOTIDE SEQUENCE</scope>
    <source>
        <strain evidence="3">K79-1</strain>
    </source>
</reference>
<proteinExistence type="predicted"/>
<evidence type="ECO:0000256" key="1">
    <source>
        <dbReference type="SAM" id="Coils"/>
    </source>
</evidence>
<dbReference type="AlphaFoldDB" id="A0AAE9XJE1"/>
<sequence>MKLDKAPIKFNLQYFADGGEADGAQEANETANEEVENVLPQAEVDKLIAQNKNKGKSEGQKELLKSLGYDKVDDLKAVLNTVKEAEEANKSDLEKANEQLESKNTTISELENTVKTLQATNAALGLGVKADSVDDVIALATRQVDEETDIDQAIKNVIEKYPNFSETAEAEENGEQKKPSIFTGGNPASGGKESDAFNEAFGKFK</sequence>
<evidence type="ECO:0000256" key="2">
    <source>
        <dbReference type="SAM" id="MobiDB-lite"/>
    </source>
</evidence>
<name>A0AAE9XJE1_9LACT</name>
<feature type="region of interest" description="Disordered" evidence="2">
    <location>
        <begin position="165"/>
        <end position="205"/>
    </location>
</feature>
<dbReference type="RefSeq" id="WP_271736433.1">
    <property type="nucleotide sequence ID" value="NZ_CP116590.1"/>
</dbReference>
<feature type="coiled-coil region" evidence="1">
    <location>
        <begin position="79"/>
        <end position="120"/>
    </location>
</feature>
<evidence type="ECO:0008006" key="5">
    <source>
        <dbReference type="Google" id="ProtNLM"/>
    </source>
</evidence>
<organism evidence="3 4">
    <name type="scientific">Aerococcus urinaeequi</name>
    <dbReference type="NCBI Taxonomy" id="51665"/>
    <lineage>
        <taxon>Bacteria</taxon>
        <taxon>Bacillati</taxon>
        <taxon>Bacillota</taxon>
        <taxon>Bacilli</taxon>
        <taxon>Lactobacillales</taxon>
        <taxon>Aerococcaceae</taxon>
        <taxon>Aerococcus</taxon>
    </lineage>
</organism>
<dbReference type="Proteomes" id="UP001179483">
    <property type="component" value="Chromosome"/>
</dbReference>
<dbReference type="EMBL" id="CP116590">
    <property type="protein sequence ID" value="WCG38408.1"/>
    <property type="molecule type" value="Genomic_DNA"/>
</dbReference>
<protein>
    <recommendedName>
        <fullName evidence="5">Scaffolding protein</fullName>
    </recommendedName>
</protein>
<accession>A0AAE9XJE1</accession>
<evidence type="ECO:0000313" key="4">
    <source>
        <dbReference type="Proteomes" id="UP001179483"/>
    </source>
</evidence>
<gene>
    <name evidence="3" type="ORF">PML80_03545</name>
</gene>
<keyword evidence="1" id="KW-0175">Coiled coil</keyword>